<dbReference type="Pfam" id="PF13880">
    <property type="entry name" value="Acetyltransf_13"/>
    <property type="match status" value="1"/>
</dbReference>
<keyword evidence="7" id="KW-0862">Zinc</keyword>
<dbReference type="Proteomes" id="UP000195602">
    <property type="component" value="Unassembled WGS sequence"/>
</dbReference>
<dbReference type="GO" id="GO:0000785">
    <property type="term" value="C:chromatin"/>
    <property type="evidence" value="ECO:0007669"/>
    <property type="project" value="TreeGrafter"/>
</dbReference>
<sequence>MVKKIQGTLNVAPASTSCKLCGMTYTRNVAEDRAMHTKYHASFINGPPWVSSSDPVRKIRVVKERKSISLCFYAVDVSSARQVARVETLLEMVNRELNAPQPSSAWKDPAKYEIPGKVFVAVVNNRAVGFCVTEPINSAFWLVCRTQQIVPRQENKQARIGISRIWVAPAWRRCGVALQLLDVALRYTVYGMRLQKLQVAFSQPSFAGGLLAKQFNGVQHKSGETLVPVYLED</sequence>
<evidence type="ECO:0000256" key="6">
    <source>
        <dbReference type="ARBA" id="ARBA00022771"/>
    </source>
</evidence>
<dbReference type="InterPro" id="IPR028009">
    <property type="entry name" value="ESCO_Acetyltransf_dom"/>
</dbReference>
<dbReference type="SUPFAM" id="SSF55729">
    <property type="entry name" value="Acyl-CoA N-acyltransferases (Nat)"/>
    <property type="match status" value="1"/>
</dbReference>
<dbReference type="GO" id="GO:0005634">
    <property type="term" value="C:nucleus"/>
    <property type="evidence" value="ECO:0007669"/>
    <property type="project" value="UniProtKB-SubCell"/>
</dbReference>
<feature type="domain" description="N-acetyltransferase" evidence="12">
    <location>
        <begin position="75"/>
        <end position="233"/>
    </location>
</feature>
<dbReference type="AlphaFoldDB" id="A0AA91Q108"/>
<dbReference type="InterPro" id="IPR028005">
    <property type="entry name" value="AcTrfase_ESCO_Znf_dom"/>
</dbReference>
<organism evidence="13 14">
    <name type="scientific">Clavispora lusitaniae</name>
    <name type="common">Candida lusitaniae</name>
    <dbReference type="NCBI Taxonomy" id="36911"/>
    <lineage>
        <taxon>Eukaryota</taxon>
        <taxon>Fungi</taxon>
        <taxon>Dikarya</taxon>
        <taxon>Ascomycota</taxon>
        <taxon>Saccharomycotina</taxon>
        <taxon>Pichiomycetes</taxon>
        <taxon>Metschnikowiaceae</taxon>
        <taxon>Clavispora</taxon>
    </lineage>
</organism>
<keyword evidence="8" id="KW-0539">Nucleus</keyword>
<evidence type="ECO:0000256" key="10">
    <source>
        <dbReference type="ARBA" id="ARBA00023315"/>
    </source>
</evidence>
<dbReference type="PANTHER" id="PTHR45884:SF2">
    <property type="entry name" value="N-ACETYLTRANSFERASE ECO"/>
    <property type="match status" value="1"/>
</dbReference>
<protein>
    <recommendedName>
        <fullName evidence="3">N-acetyltransferase ECO1</fullName>
    </recommendedName>
    <alternativeName>
        <fullName evidence="11">Establishment of cohesion protein 1</fullName>
    </alternativeName>
</protein>
<keyword evidence="5" id="KW-0479">Metal-binding</keyword>
<dbReference type="KEGG" id="clus:A9F13_05g00671"/>
<keyword evidence="6" id="KW-0863">Zinc-finger</keyword>
<gene>
    <name evidence="13" type="ORF">A9F13_05g00671</name>
</gene>
<keyword evidence="10" id="KW-0012">Acyltransferase</keyword>
<evidence type="ECO:0000256" key="4">
    <source>
        <dbReference type="ARBA" id="ARBA00022679"/>
    </source>
</evidence>
<dbReference type="EMBL" id="LYUB02000005">
    <property type="protein sequence ID" value="OVF09280.1"/>
    <property type="molecule type" value="Genomic_DNA"/>
</dbReference>
<dbReference type="PANTHER" id="PTHR45884">
    <property type="entry name" value="N-ACETYLTRANSFERASE ECO"/>
    <property type="match status" value="1"/>
</dbReference>
<evidence type="ECO:0000256" key="8">
    <source>
        <dbReference type="ARBA" id="ARBA00023242"/>
    </source>
</evidence>
<dbReference type="PROSITE" id="PS51186">
    <property type="entry name" value="GNAT"/>
    <property type="match status" value="1"/>
</dbReference>
<dbReference type="GO" id="GO:0061733">
    <property type="term" value="F:protein-lysine-acetyltransferase activity"/>
    <property type="evidence" value="ECO:0007669"/>
    <property type="project" value="TreeGrafter"/>
</dbReference>
<dbReference type="GO" id="GO:0007064">
    <property type="term" value="P:mitotic sister chromatid cohesion"/>
    <property type="evidence" value="ECO:0007669"/>
    <property type="project" value="TreeGrafter"/>
</dbReference>
<dbReference type="Gene3D" id="3.40.630.30">
    <property type="match status" value="1"/>
</dbReference>
<evidence type="ECO:0000256" key="3">
    <source>
        <dbReference type="ARBA" id="ARBA00022043"/>
    </source>
</evidence>
<comment type="similarity">
    <text evidence="2">Belongs to the acetyltransferase family. ECO subfamily.</text>
</comment>
<dbReference type="GO" id="GO:0008270">
    <property type="term" value="F:zinc ion binding"/>
    <property type="evidence" value="ECO:0007669"/>
    <property type="project" value="UniProtKB-KW"/>
</dbReference>
<dbReference type="InterPro" id="IPR000182">
    <property type="entry name" value="GNAT_dom"/>
</dbReference>
<reference evidence="13 14" key="1">
    <citation type="submission" date="2017-04" db="EMBL/GenBank/DDBJ databases">
        <title>Draft genome of the yeast Clavispora lusitaniae type strain CBS 6936.</title>
        <authorList>
            <person name="Durrens P."/>
            <person name="Klopp C."/>
            <person name="Biteau N."/>
            <person name="Fitton-Ouhabi V."/>
            <person name="Dementhon K."/>
            <person name="Accoceberry I."/>
            <person name="Sherman D.J."/>
            <person name="Noel T."/>
        </authorList>
    </citation>
    <scope>NUCLEOTIDE SEQUENCE [LARGE SCALE GENOMIC DNA]</scope>
    <source>
        <strain evidence="13 14">CBS 6936</strain>
    </source>
</reference>
<evidence type="ECO:0000259" key="12">
    <source>
        <dbReference type="PROSITE" id="PS51186"/>
    </source>
</evidence>
<evidence type="ECO:0000256" key="7">
    <source>
        <dbReference type="ARBA" id="ARBA00022833"/>
    </source>
</evidence>
<comment type="subcellular location">
    <subcellularLocation>
        <location evidence="1">Nucleus</location>
    </subcellularLocation>
</comment>
<dbReference type="InterPro" id="IPR016181">
    <property type="entry name" value="Acyl_CoA_acyltransferase"/>
</dbReference>
<evidence type="ECO:0000256" key="11">
    <source>
        <dbReference type="ARBA" id="ARBA00032212"/>
    </source>
</evidence>
<name>A0AA91Q108_CLALS</name>
<evidence type="ECO:0000313" key="14">
    <source>
        <dbReference type="Proteomes" id="UP000195602"/>
    </source>
</evidence>
<keyword evidence="9" id="KW-0131">Cell cycle</keyword>
<evidence type="ECO:0000256" key="1">
    <source>
        <dbReference type="ARBA" id="ARBA00004123"/>
    </source>
</evidence>
<accession>A0AA91Q108</accession>
<dbReference type="Pfam" id="PF13878">
    <property type="entry name" value="zf-C2H2_3"/>
    <property type="match status" value="1"/>
</dbReference>
<evidence type="ECO:0000256" key="5">
    <source>
        <dbReference type="ARBA" id="ARBA00022723"/>
    </source>
</evidence>
<dbReference type="CDD" id="cd04301">
    <property type="entry name" value="NAT_SF"/>
    <property type="match status" value="1"/>
</dbReference>
<comment type="caution">
    <text evidence="13">The sequence shown here is derived from an EMBL/GenBank/DDBJ whole genome shotgun (WGS) entry which is preliminary data.</text>
</comment>
<evidence type="ECO:0000256" key="9">
    <source>
        <dbReference type="ARBA" id="ARBA00023306"/>
    </source>
</evidence>
<evidence type="ECO:0000313" key="13">
    <source>
        <dbReference type="EMBL" id="OVF09280.1"/>
    </source>
</evidence>
<keyword evidence="4" id="KW-0808">Transferase</keyword>
<dbReference type="PROSITE" id="PS51257">
    <property type="entry name" value="PROKAR_LIPOPROTEIN"/>
    <property type="match status" value="1"/>
</dbReference>
<evidence type="ECO:0000256" key="2">
    <source>
        <dbReference type="ARBA" id="ARBA00005816"/>
    </source>
</evidence>
<proteinExistence type="inferred from homology"/>